<dbReference type="RefSeq" id="WP_093158782.1">
    <property type="nucleotide sequence ID" value="NZ_FNEK01000037.1"/>
</dbReference>
<name>A0A1G9AYT0_9RHOB</name>
<organism evidence="2 3">
    <name type="scientific">Aliiruegeria lutimaris</name>
    <dbReference type="NCBI Taxonomy" id="571298"/>
    <lineage>
        <taxon>Bacteria</taxon>
        <taxon>Pseudomonadati</taxon>
        <taxon>Pseudomonadota</taxon>
        <taxon>Alphaproteobacteria</taxon>
        <taxon>Rhodobacterales</taxon>
        <taxon>Roseobacteraceae</taxon>
        <taxon>Aliiruegeria</taxon>
    </lineage>
</organism>
<dbReference type="Proteomes" id="UP000199382">
    <property type="component" value="Unassembled WGS sequence"/>
</dbReference>
<dbReference type="OrthoDB" id="7872359at2"/>
<dbReference type="STRING" id="571298.SAMN04488026_103730"/>
<reference evidence="2 3" key="1">
    <citation type="submission" date="2016-10" db="EMBL/GenBank/DDBJ databases">
        <authorList>
            <person name="de Groot N.N."/>
        </authorList>
    </citation>
    <scope>NUCLEOTIDE SEQUENCE [LARGE SCALE GENOMIC DNA]</scope>
    <source>
        <strain evidence="2 3">DSM 25294</strain>
    </source>
</reference>
<evidence type="ECO:0000313" key="3">
    <source>
        <dbReference type="Proteomes" id="UP000199382"/>
    </source>
</evidence>
<feature type="signal peptide" evidence="1">
    <location>
        <begin position="1"/>
        <end position="20"/>
    </location>
</feature>
<sequence length="109" mass="11807">MRPVPLLVMICLFLLPTACAQFPELDAKITDKARQADRPVLTDNAVVLEPASEALLDTETRDEMLARAAALQARAEAASGPVISPEERAELLRRAAELRAEAARVAQES</sequence>
<evidence type="ECO:0000313" key="2">
    <source>
        <dbReference type="EMBL" id="SDK31830.1"/>
    </source>
</evidence>
<feature type="chain" id="PRO_5011667082" description="DUF4398 domain-containing protein" evidence="1">
    <location>
        <begin position="21"/>
        <end position="109"/>
    </location>
</feature>
<evidence type="ECO:0008006" key="4">
    <source>
        <dbReference type="Google" id="ProtNLM"/>
    </source>
</evidence>
<protein>
    <recommendedName>
        <fullName evidence="4">DUF4398 domain-containing protein</fullName>
    </recommendedName>
</protein>
<keyword evidence="3" id="KW-1185">Reference proteome</keyword>
<dbReference type="AlphaFoldDB" id="A0A1G9AYT0"/>
<dbReference type="EMBL" id="FNEK01000037">
    <property type="protein sequence ID" value="SDK31830.1"/>
    <property type="molecule type" value="Genomic_DNA"/>
</dbReference>
<evidence type="ECO:0000256" key="1">
    <source>
        <dbReference type="SAM" id="SignalP"/>
    </source>
</evidence>
<proteinExistence type="predicted"/>
<keyword evidence="1" id="KW-0732">Signal</keyword>
<gene>
    <name evidence="2" type="ORF">SAMN04488026_103730</name>
</gene>
<accession>A0A1G9AYT0</accession>